<evidence type="ECO:0000256" key="8">
    <source>
        <dbReference type="RuleBase" id="RU003346"/>
    </source>
</evidence>
<dbReference type="Proteomes" id="UP000235371">
    <property type="component" value="Unassembled WGS sequence"/>
</dbReference>
<evidence type="ECO:0000259" key="11">
    <source>
        <dbReference type="PROSITE" id="PS50850"/>
    </source>
</evidence>
<dbReference type="SUPFAM" id="SSF103473">
    <property type="entry name" value="MFS general substrate transporter"/>
    <property type="match status" value="1"/>
</dbReference>
<dbReference type="GO" id="GO:0005366">
    <property type="term" value="F:myo-inositol:proton symporter activity"/>
    <property type="evidence" value="ECO:0007669"/>
    <property type="project" value="TreeGrafter"/>
</dbReference>
<dbReference type="PROSITE" id="PS00216">
    <property type="entry name" value="SUGAR_TRANSPORT_1"/>
    <property type="match status" value="1"/>
</dbReference>
<organism evidence="12 13">
    <name type="scientific">Hyaloscypha bicolor E</name>
    <dbReference type="NCBI Taxonomy" id="1095630"/>
    <lineage>
        <taxon>Eukaryota</taxon>
        <taxon>Fungi</taxon>
        <taxon>Dikarya</taxon>
        <taxon>Ascomycota</taxon>
        <taxon>Pezizomycotina</taxon>
        <taxon>Leotiomycetes</taxon>
        <taxon>Helotiales</taxon>
        <taxon>Hyaloscyphaceae</taxon>
        <taxon>Hyaloscypha</taxon>
        <taxon>Hyaloscypha bicolor</taxon>
    </lineage>
</organism>
<evidence type="ECO:0000313" key="12">
    <source>
        <dbReference type="EMBL" id="PMD61799.1"/>
    </source>
</evidence>
<keyword evidence="6 10" id="KW-0472">Membrane</keyword>
<dbReference type="GO" id="GO:1904679">
    <property type="term" value="P:myo-inositol import across plasma membrane"/>
    <property type="evidence" value="ECO:0007669"/>
    <property type="project" value="TreeGrafter"/>
</dbReference>
<evidence type="ECO:0000256" key="3">
    <source>
        <dbReference type="ARBA" id="ARBA00022448"/>
    </source>
</evidence>
<keyword evidence="4 10" id="KW-0812">Transmembrane</keyword>
<name>A0A2J6TFK3_9HELO</name>
<dbReference type="Gene3D" id="1.20.1250.20">
    <property type="entry name" value="MFS general substrate transporter like domains"/>
    <property type="match status" value="1"/>
</dbReference>
<dbReference type="FunFam" id="1.20.1250.20:FF:000073">
    <property type="entry name" value="MFS myo-inositol transporter, putative"/>
    <property type="match status" value="1"/>
</dbReference>
<feature type="transmembrane region" description="Helical" evidence="10">
    <location>
        <begin position="296"/>
        <end position="318"/>
    </location>
</feature>
<dbReference type="AlphaFoldDB" id="A0A2J6TFK3"/>
<feature type="region of interest" description="Disordered" evidence="9">
    <location>
        <begin position="1"/>
        <end position="33"/>
    </location>
</feature>
<evidence type="ECO:0000256" key="2">
    <source>
        <dbReference type="ARBA" id="ARBA00010992"/>
    </source>
</evidence>
<dbReference type="InterPro" id="IPR036259">
    <property type="entry name" value="MFS_trans_sf"/>
</dbReference>
<evidence type="ECO:0000256" key="10">
    <source>
        <dbReference type="SAM" id="Phobius"/>
    </source>
</evidence>
<dbReference type="InterPro" id="IPR003663">
    <property type="entry name" value="Sugar/inositol_transpt"/>
</dbReference>
<feature type="transmembrane region" description="Helical" evidence="10">
    <location>
        <begin position="118"/>
        <end position="141"/>
    </location>
</feature>
<dbReference type="PANTHER" id="PTHR48020">
    <property type="entry name" value="PROTON MYO-INOSITOL COTRANSPORTER"/>
    <property type="match status" value="1"/>
</dbReference>
<keyword evidence="3 8" id="KW-0813">Transport</keyword>
<comment type="subcellular location">
    <subcellularLocation>
        <location evidence="1">Membrane</location>
        <topology evidence="1">Multi-pass membrane protein</topology>
    </subcellularLocation>
</comment>
<feature type="compositionally biased region" description="Basic and acidic residues" evidence="9">
    <location>
        <begin position="9"/>
        <end position="20"/>
    </location>
</feature>
<keyword evidence="5 10" id="KW-1133">Transmembrane helix</keyword>
<feature type="transmembrane region" description="Helical" evidence="10">
    <location>
        <begin position="47"/>
        <end position="76"/>
    </location>
</feature>
<reference evidence="12 13" key="1">
    <citation type="submission" date="2016-04" db="EMBL/GenBank/DDBJ databases">
        <title>A degradative enzymes factory behind the ericoid mycorrhizal symbiosis.</title>
        <authorList>
            <consortium name="DOE Joint Genome Institute"/>
            <person name="Martino E."/>
            <person name="Morin E."/>
            <person name="Grelet G."/>
            <person name="Kuo A."/>
            <person name="Kohler A."/>
            <person name="Daghino S."/>
            <person name="Barry K."/>
            <person name="Choi C."/>
            <person name="Cichocki N."/>
            <person name="Clum A."/>
            <person name="Copeland A."/>
            <person name="Hainaut M."/>
            <person name="Haridas S."/>
            <person name="Labutti K."/>
            <person name="Lindquist E."/>
            <person name="Lipzen A."/>
            <person name="Khouja H.-R."/>
            <person name="Murat C."/>
            <person name="Ohm R."/>
            <person name="Olson A."/>
            <person name="Spatafora J."/>
            <person name="Veneault-Fourrey C."/>
            <person name="Henrissat B."/>
            <person name="Grigoriev I."/>
            <person name="Martin F."/>
            <person name="Perotto S."/>
        </authorList>
    </citation>
    <scope>NUCLEOTIDE SEQUENCE [LARGE SCALE GENOMIC DNA]</scope>
    <source>
        <strain evidence="12 13">E</strain>
    </source>
</reference>
<feature type="transmembrane region" description="Helical" evidence="10">
    <location>
        <begin position="91"/>
        <end position="111"/>
    </location>
</feature>
<dbReference type="PROSITE" id="PS00217">
    <property type="entry name" value="SUGAR_TRANSPORT_2"/>
    <property type="match status" value="1"/>
</dbReference>
<feature type="transmembrane region" description="Helical" evidence="10">
    <location>
        <begin position="324"/>
        <end position="351"/>
    </location>
</feature>
<feature type="transmembrane region" description="Helical" evidence="10">
    <location>
        <begin position="363"/>
        <end position="386"/>
    </location>
</feature>
<dbReference type="RefSeq" id="XP_024738703.1">
    <property type="nucleotide sequence ID" value="XM_024876888.1"/>
</dbReference>
<comment type="similarity">
    <text evidence="2 8">Belongs to the major facilitator superfamily. Sugar transporter (TC 2.A.1.1) family.</text>
</comment>
<gene>
    <name evidence="12" type="ORF">K444DRAFT_560036</name>
</gene>
<dbReference type="EMBL" id="KZ613786">
    <property type="protein sequence ID" value="PMD61799.1"/>
    <property type="molecule type" value="Genomic_DNA"/>
</dbReference>
<keyword evidence="13" id="KW-1185">Reference proteome</keyword>
<feature type="transmembrane region" description="Helical" evidence="10">
    <location>
        <begin position="471"/>
        <end position="489"/>
    </location>
</feature>
<evidence type="ECO:0000256" key="5">
    <source>
        <dbReference type="ARBA" id="ARBA00022989"/>
    </source>
</evidence>
<evidence type="ECO:0000256" key="7">
    <source>
        <dbReference type="ARBA" id="ARBA00049119"/>
    </source>
</evidence>
<dbReference type="InterPro" id="IPR050814">
    <property type="entry name" value="Myo-inositol_Transporter"/>
</dbReference>
<dbReference type="InterPro" id="IPR005828">
    <property type="entry name" value="MFS_sugar_transport-like"/>
</dbReference>
<evidence type="ECO:0000256" key="6">
    <source>
        <dbReference type="ARBA" id="ARBA00023136"/>
    </source>
</evidence>
<accession>A0A2J6TFK3</accession>
<dbReference type="GO" id="GO:0016020">
    <property type="term" value="C:membrane"/>
    <property type="evidence" value="ECO:0007669"/>
    <property type="project" value="UniProtKB-SubCell"/>
</dbReference>
<comment type="catalytic activity">
    <reaction evidence="7">
        <text>myo-inositol(out) + H(+)(out) = myo-inositol(in) + H(+)(in)</text>
        <dbReference type="Rhea" id="RHEA:60364"/>
        <dbReference type="ChEBI" id="CHEBI:15378"/>
        <dbReference type="ChEBI" id="CHEBI:17268"/>
    </reaction>
</comment>
<dbReference type="PROSITE" id="PS50850">
    <property type="entry name" value="MFS"/>
    <property type="match status" value="1"/>
</dbReference>
<dbReference type="InParanoid" id="A0A2J6TFK3"/>
<feature type="transmembrane region" description="Helical" evidence="10">
    <location>
        <begin position="206"/>
        <end position="227"/>
    </location>
</feature>
<dbReference type="FunCoup" id="A0A2J6TFK3">
    <property type="interactions" value="1199"/>
</dbReference>
<dbReference type="Pfam" id="PF00083">
    <property type="entry name" value="Sugar_tr"/>
    <property type="match status" value="1"/>
</dbReference>
<dbReference type="NCBIfam" id="TIGR00879">
    <property type="entry name" value="SP"/>
    <property type="match status" value="1"/>
</dbReference>
<feature type="domain" description="Major facilitator superfamily (MFS) profile" evidence="11">
    <location>
        <begin position="51"/>
        <end position="493"/>
    </location>
</feature>
<dbReference type="GeneID" id="36584965"/>
<feature type="transmembrane region" description="Helical" evidence="10">
    <location>
        <begin position="147"/>
        <end position="166"/>
    </location>
</feature>
<dbReference type="PANTHER" id="PTHR48020:SF22">
    <property type="entry name" value="MAJOR FACILITATOR SUPERFAMILY (MFS) PROFILE DOMAIN-CONTAINING PROTEIN-RELATED"/>
    <property type="match status" value="1"/>
</dbReference>
<proteinExistence type="inferred from homology"/>
<feature type="transmembrane region" description="Helical" evidence="10">
    <location>
        <begin position="398"/>
        <end position="416"/>
    </location>
</feature>
<evidence type="ECO:0000256" key="1">
    <source>
        <dbReference type="ARBA" id="ARBA00004141"/>
    </source>
</evidence>
<sequence>MGLASEPESPAKTDALHVEKVSTSSRDGGSEHLEDLDSIEQTQSGKYAWLVAITAGVGGLLFGYDTGIISAVLVYLHSDLGKILTASEKELITSITSGGAFIGAIAAGLTADRFGRKGAIYMGCILFIVGAVLQACAYSLAQMTVGRLVVGFGVGSAAMIVPLYIAEVAPAKYRGRMIGLDNMSITGGQLISYGIGAGLAKVPHGWRAMVGLGAVPAIVLMGLLPFCPESPRQLIYHDKPEAAAVVIQSIFPNGTPEQVQQKIRHISAHVAEAKALKEGKGNLWLLKQLYVVPGNFRALIAACGLMAISQLGGFNSLMYYSSTLFALVGFANPVAVGTIIAATNFFFTWVNLMVVDRFGRRRILLSTMWGMALFLALAAVAFHWIPINHDLSLKTNKIGWPAYVVLACMIIYVGFYSSGMGNTAWLSSEFFPMEIRAYGTMMLTCSCWGSNIIVASTFLTQMENTTPSGAFGFYAAICFFGWIAVYFCYPEVKGMTLEDIREIFKHGFGVKYARELQKEMKAQRQVENSRA</sequence>
<evidence type="ECO:0000256" key="4">
    <source>
        <dbReference type="ARBA" id="ARBA00022692"/>
    </source>
</evidence>
<dbReference type="OrthoDB" id="6339427at2759"/>
<dbReference type="PRINTS" id="PR00171">
    <property type="entry name" value="SUGRTRNSPORT"/>
</dbReference>
<evidence type="ECO:0000313" key="13">
    <source>
        <dbReference type="Proteomes" id="UP000235371"/>
    </source>
</evidence>
<protein>
    <submittedName>
        <fullName evidence="12">General substrate transporter</fullName>
    </submittedName>
</protein>
<dbReference type="InterPro" id="IPR005829">
    <property type="entry name" value="Sugar_transporter_CS"/>
</dbReference>
<dbReference type="InterPro" id="IPR020846">
    <property type="entry name" value="MFS_dom"/>
</dbReference>
<feature type="transmembrane region" description="Helical" evidence="10">
    <location>
        <begin position="437"/>
        <end position="459"/>
    </location>
</feature>
<evidence type="ECO:0000256" key="9">
    <source>
        <dbReference type="SAM" id="MobiDB-lite"/>
    </source>
</evidence>